<dbReference type="CDD" id="cd03034">
    <property type="entry name" value="ArsC_ArsC"/>
    <property type="match status" value="1"/>
</dbReference>
<comment type="similarity">
    <text evidence="1 3">Belongs to the ArsC family.</text>
</comment>
<dbReference type="EC" id="1.20.4.1" evidence="4"/>
<dbReference type="KEGG" id="chyd:H4K34_05365"/>
<dbReference type="PANTHER" id="PTHR30041:SF4">
    <property type="entry name" value="ARSENATE REDUCTASE"/>
    <property type="match status" value="1"/>
</dbReference>
<keyword evidence="5" id="KW-1185">Reference proteome</keyword>
<dbReference type="InterPro" id="IPR036249">
    <property type="entry name" value="Thioredoxin-like_sf"/>
</dbReference>
<dbReference type="Gene3D" id="3.40.30.10">
    <property type="entry name" value="Glutaredoxin"/>
    <property type="match status" value="1"/>
</dbReference>
<dbReference type="Proteomes" id="UP000516305">
    <property type="component" value="Chromosome"/>
</dbReference>
<dbReference type="NCBIfam" id="TIGR00014">
    <property type="entry name" value="arsC"/>
    <property type="match status" value="1"/>
</dbReference>
<evidence type="ECO:0000256" key="1">
    <source>
        <dbReference type="ARBA" id="ARBA00007198"/>
    </source>
</evidence>
<sequence length="112" mass="13103">MRYFHNPRCTKSREGLAYLEEKGLKPEVILYQKEPLSPNDLEEIIDKLDIEAIELVRTKEAVWKEEFADKELDENELILAMIEYPQLMERPILINGDKAAIGRPKENFDSII</sequence>
<accession>A0A7H0VHS1</accession>
<keyword evidence="2 4" id="KW-0560">Oxidoreductase</keyword>
<dbReference type="GO" id="GO:0008794">
    <property type="term" value="F:arsenate reductase (glutaredoxin) activity"/>
    <property type="evidence" value="ECO:0007669"/>
    <property type="project" value="UniProtKB-EC"/>
</dbReference>
<dbReference type="PANTHER" id="PTHR30041">
    <property type="entry name" value="ARSENATE REDUCTASE"/>
    <property type="match status" value="1"/>
</dbReference>
<dbReference type="InterPro" id="IPR006659">
    <property type="entry name" value="Arsenate_reductase"/>
</dbReference>
<evidence type="ECO:0000256" key="3">
    <source>
        <dbReference type="PROSITE-ProRule" id="PRU01282"/>
    </source>
</evidence>
<name>A0A7H0VHS1_9FLAO</name>
<evidence type="ECO:0000313" key="4">
    <source>
        <dbReference type="EMBL" id="QNR25269.1"/>
    </source>
</evidence>
<dbReference type="SUPFAM" id="SSF52833">
    <property type="entry name" value="Thioredoxin-like"/>
    <property type="match status" value="1"/>
</dbReference>
<dbReference type="PROSITE" id="PS51353">
    <property type="entry name" value="ARSC"/>
    <property type="match status" value="1"/>
</dbReference>
<organism evidence="4 5">
    <name type="scientific">Croceimicrobium hydrocarbonivorans</name>
    <dbReference type="NCBI Taxonomy" id="2761580"/>
    <lineage>
        <taxon>Bacteria</taxon>
        <taxon>Pseudomonadati</taxon>
        <taxon>Bacteroidota</taxon>
        <taxon>Flavobacteriia</taxon>
        <taxon>Flavobacteriales</taxon>
        <taxon>Owenweeksiaceae</taxon>
        <taxon>Croceimicrobium</taxon>
    </lineage>
</organism>
<evidence type="ECO:0000313" key="5">
    <source>
        <dbReference type="Proteomes" id="UP000516305"/>
    </source>
</evidence>
<dbReference type="AlphaFoldDB" id="A0A7H0VHS1"/>
<evidence type="ECO:0000256" key="2">
    <source>
        <dbReference type="ARBA" id="ARBA00023002"/>
    </source>
</evidence>
<dbReference type="RefSeq" id="WP_210759796.1">
    <property type="nucleotide sequence ID" value="NZ_CP060139.1"/>
</dbReference>
<dbReference type="EMBL" id="CP060139">
    <property type="protein sequence ID" value="QNR25269.1"/>
    <property type="molecule type" value="Genomic_DNA"/>
</dbReference>
<dbReference type="InterPro" id="IPR006660">
    <property type="entry name" value="Arsenate_reductase-like"/>
</dbReference>
<reference evidence="4 5" key="1">
    <citation type="submission" date="2020-08" db="EMBL/GenBank/DDBJ databases">
        <title>Croceimicrobium hydrocarbonivorans gen. nov., sp. nov., a novel marine bacterium isolated from a bacterial consortium that degrades polyethylene terephthalate.</title>
        <authorList>
            <person name="Liu R."/>
        </authorList>
    </citation>
    <scope>NUCLEOTIDE SEQUENCE [LARGE SCALE GENOMIC DNA]</scope>
    <source>
        <strain evidence="4 5">A20-9</strain>
    </source>
</reference>
<dbReference type="Pfam" id="PF03960">
    <property type="entry name" value="ArsC"/>
    <property type="match status" value="1"/>
</dbReference>
<protein>
    <submittedName>
        <fullName evidence="4">Arsenate reductase (Glutaredoxin)</fullName>
        <ecNumber evidence="4">1.20.4.1</ecNumber>
    </submittedName>
</protein>
<gene>
    <name evidence="4" type="primary">arsC</name>
    <name evidence="4" type="ORF">H4K34_05365</name>
</gene>
<proteinExistence type="inferred from homology"/>